<feature type="region of interest" description="Disordered" evidence="1">
    <location>
        <begin position="234"/>
        <end position="269"/>
    </location>
</feature>
<feature type="region of interest" description="Disordered" evidence="1">
    <location>
        <begin position="999"/>
        <end position="1256"/>
    </location>
</feature>
<feature type="compositionally biased region" description="Low complexity" evidence="1">
    <location>
        <begin position="420"/>
        <end position="429"/>
    </location>
</feature>
<feature type="compositionally biased region" description="Basic and acidic residues" evidence="1">
    <location>
        <begin position="1128"/>
        <end position="1142"/>
    </location>
</feature>
<evidence type="ECO:0000313" key="2">
    <source>
        <dbReference type="WBParaSite" id="MCU_001626-RA"/>
    </source>
</evidence>
<feature type="region of interest" description="Disordered" evidence="1">
    <location>
        <begin position="391"/>
        <end position="459"/>
    </location>
</feature>
<feature type="region of interest" description="Disordered" evidence="1">
    <location>
        <begin position="114"/>
        <end position="144"/>
    </location>
</feature>
<feature type="region of interest" description="Disordered" evidence="1">
    <location>
        <begin position="165"/>
        <end position="222"/>
    </location>
</feature>
<feature type="compositionally biased region" description="Basic and acidic residues" evidence="1">
    <location>
        <begin position="852"/>
        <end position="864"/>
    </location>
</feature>
<feature type="region of interest" description="Disordered" evidence="1">
    <location>
        <begin position="847"/>
        <end position="880"/>
    </location>
</feature>
<protein>
    <submittedName>
        <fullName evidence="2">DUF4378 domain-containing protein</fullName>
    </submittedName>
</protein>
<name>A0A5K3EP11_MESCO</name>
<feature type="compositionally biased region" description="Basic and acidic residues" evidence="1">
    <location>
        <begin position="235"/>
        <end position="244"/>
    </location>
</feature>
<feature type="region of interest" description="Disordered" evidence="1">
    <location>
        <begin position="890"/>
        <end position="909"/>
    </location>
</feature>
<organism evidence="2">
    <name type="scientific">Mesocestoides corti</name>
    <name type="common">Flatworm</name>
    <dbReference type="NCBI Taxonomy" id="53468"/>
    <lineage>
        <taxon>Eukaryota</taxon>
        <taxon>Metazoa</taxon>
        <taxon>Spiralia</taxon>
        <taxon>Lophotrochozoa</taxon>
        <taxon>Platyhelminthes</taxon>
        <taxon>Cestoda</taxon>
        <taxon>Eucestoda</taxon>
        <taxon>Cyclophyllidea</taxon>
        <taxon>Mesocestoididae</taxon>
        <taxon>Mesocestoides</taxon>
    </lineage>
</organism>
<feature type="compositionally biased region" description="Polar residues" evidence="1">
    <location>
        <begin position="245"/>
        <end position="258"/>
    </location>
</feature>
<feature type="compositionally biased region" description="Basic residues" evidence="1">
    <location>
        <begin position="1143"/>
        <end position="1152"/>
    </location>
</feature>
<dbReference type="WBParaSite" id="MCU_001626-RA">
    <property type="protein sequence ID" value="MCU_001626-RA"/>
    <property type="gene ID" value="MCU_001626"/>
</dbReference>
<reference evidence="2" key="1">
    <citation type="submission" date="2019-11" db="UniProtKB">
        <authorList>
            <consortium name="WormBaseParasite"/>
        </authorList>
    </citation>
    <scope>IDENTIFICATION</scope>
</reference>
<feature type="compositionally biased region" description="Basic residues" evidence="1">
    <location>
        <begin position="430"/>
        <end position="455"/>
    </location>
</feature>
<accession>A0A5K3EP11</accession>
<evidence type="ECO:0000256" key="1">
    <source>
        <dbReference type="SAM" id="MobiDB-lite"/>
    </source>
</evidence>
<feature type="compositionally biased region" description="Basic and acidic residues" evidence="1">
    <location>
        <begin position="890"/>
        <end position="905"/>
    </location>
</feature>
<sequence>MLKSGSQIRVDTYSSMSQSSKPKTKLWLVESSPNDHDSRIIRERMGMTVSDFVAVVTGDPSAREKSDLRKIVWPKHTVQELQDPTHMVYLHDQSEKGWSIRFKALGCFDNEIPATSLPEDKSTLGISPSDSRRRDDLSNNARVREKHQVNTITLAQQKELIKTLQLSESDESDDGVKKSDVSVTSPEKLSKPVSLKGDTKHQNRSPDIADTDRPLPPIVSPLLSKAKLTPACDVPKQRVCDRQTDSPSKTKSRSGTNDRGTHSKALNKRGVYSPLVVRVPEANCSFGHSQNSTEEVNTLTSLPAQCLSNQENVPSALIDTHEKTEQFVRRVLADAEAFCKPLQYLPDNFLIGANELSTEGGELEFPLRSDEKFKSGQQYFTLKRVSPLPATVSDIGRSGLSSTNVASPPLPKKEKKSSKKLNSPSSSSSHKNRKLTQQHKNPRNQKLKKNGKVSRRCPSAPFIVPSLPSHDLRPRIPAIALSSSIHHISSTTDKLASIRFILHSLRIPNSAPSKRTPRELNAVLLAPCHLKQTVSRVETGTLMTPRRTTELGTQLDSREGTNSATQTSPCIQVSAITSTSPSHFMVKQTSVCVDTASLSPRVIENGSPLVQSTDYYLSRVLKHNDEVMERIIRRYENTTEEQQLTQASRLDTEAAACWSQLVQFVASTSSSSASTPNSLIKPFVCSCSSETQRLLHFLFNQTDFTSYPERILASTRHILVAALMSTSLADAKRRYDQALESLAKTALRMRRAESKLLRRAWVAIRCSKATGGRDLPISRIAELGEDAKRWSDLWYSALARVKAVVSDKFYQLLSEQEQDLRKKVMKDESLLRLNLLSNDEDLVLDATPFSSDNREPPLNSHRDYPTSTLSSSTERNGVADDCREHFKSDYADRAMSDEGGGDDKSNPTMCTVPRSTLERLLKVFHMTSFAHESLQSRRESELVLPTDRFAVFGSEEDKQTQRQLPVFVAPAPTSDMNPLIVFIDSVLQRHRRIVSRLSACPDAHQQQPSSVLSPKKPQPAAPPQKPTSQGKPKRSKSPKPPPPPAFEALPVRPPDLVIHKGKKHQSRRLSSQTPSDEAGDEKKTKRRGPSPPSSQPSAPIKKHRTDHEGSRNRSSRCVSVAPSRRKTDRNDGEDTDDSQKRIRLERKVHRGRSVVASSKRSPRRDSSASKTNGVEVETYSPRKNASISGYSYSPSRPNFSNERQESAGAGDTYEPTYIPSVPAPPRRTFPHEPPPKTSLQPSFYTKWLDGGSSNRR</sequence>
<feature type="compositionally biased region" description="Basic and acidic residues" evidence="1">
    <location>
        <begin position="130"/>
        <end position="144"/>
    </location>
</feature>
<dbReference type="AlphaFoldDB" id="A0A5K3EP11"/>
<feature type="compositionally biased region" description="Polar residues" evidence="1">
    <location>
        <begin position="1181"/>
        <end position="1201"/>
    </location>
</feature>
<proteinExistence type="predicted"/>
<feature type="compositionally biased region" description="Polar residues" evidence="1">
    <location>
        <begin position="865"/>
        <end position="875"/>
    </location>
</feature>
<feature type="compositionally biased region" description="Pro residues" evidence="1">
    <location>
        <begin position="1016"/>
        <end position="1025"/>
    </location>
</feature>